<dbReference type="NCBIfam" id="NF002874">
    <property type="entry name" value="PRK03244.1"/>
    <property type="match status" value="1"/>
</dbReference>
<comment type="caution">
    <text evidence="6">The sequence shown here is derived from an EMBL/GenBank/DDBJ whole genome shotgun (WGS) entry which is preliminary data.</text>
</comment>
<dbReference type="PIRSF" id="PIRSF000521">
    <property type="entry name" value="Transaminase_4ab_Lys_Orn"/>
    <property type="match status" value="1"/>
</dbReference>
<dbReference type="GO" id="GO:0042802">
    <property type="term" value="F:identical protein binding"/>
    <property type="evidence" value="ECO:0007669"/>
    <property type="project" value="TreeGrafter"/>
</dbReference>
<dbReference type="InterPro" id="IPR049704">
    <property type="entry name" value="Aminotrans_3_PPA_site"/>
</dbReference>
<dbReference type="GO" id="GO:0030170">
    <property type="term" value="F:pyridoxal phosphate binding"/>
    <property type="evidence" value="ECO:0007669"/>
    <property type="project" value="InterPro"/>
</dbReference>
<dbReference type="InterPro" id="IPR015424">
    <property type="entry name" value="PyrdxlP-dep_Trfase"/>
</dbReference>
<feature type="binding site" evidence="5">
    <location>
        <position position="270"/>
    </location>
    <ligand>
        <name>N(2)-acetyl-L-ornithine</name>
        <dbReference type="ChEBI" id="CHEBI:57805"/>
    </ligand>
</feature>
<gene>
    <name evidence="5" type="primary">argD</name>
    <name evidence="6" type="ORF">O0V09_16050</name>
</gene>
<feature type="modified residue" description="N6-(pyridoxal phosphate)lysine" evidence="5">
    <location>
        <position position="242"/>
    </location>
</feature>
<dbReference type="FunFam" id="3.40.640.10:FF:000004">
    <property type="entry name" value="Acetylornithine aminotransferase"/>
    <property type="match status" value="1"/>
</dbReference>
<dbReference type="GO" id="GO:0006526">
    <property type="term" value="P:L-arginine biosynthetic process"/>
    <property type="evidence" value="ECO:0007669"/>
    <property type="project" value="UniProtKB-UniRule"/>
</dbReference>
<dbReference type="GO" id="GO:0003992">
    <property type="term" value="F:N2-acetyl-L-ornithine:2-oxoglutarate 5-aminotransferase activity"/>
    <property type="evidence" value="ECO:0007669"/>
    <property type="project" value="UniProtKB-UniRule"/>
</dbReference>
<dbReference type="InterPro" id="IPR050103">
    <property type="entry name" value="Class-III_PLP-dep_AT"/>
</dbReference>
<dbReference type="EC" id="2.6.1.11" evidence="5"/>
<feature type="binding site" evidence="5">
    <location>
        <position position="127"/>
    </location>
    <ligand>
        <name>pyridoxal 5'-phosphate</name>
        <dbReference type="ChEBI" id="CHEBI:597326"/>
    </ligand>
</feature>
<comment type="pathway">
    <text evidence="5">Amino-acid biosynthesis; L-arginine biosynthesis; N(2)-acetyl-L-ornithine from L-glutamate: step 4/4.</text>
</comment>
<dbReference type="EMBL" id="JAPTGG010000015">
    <property type="protein sequence ID" value="MCZ0866725.1"/>
    <property type="molecule type" value="Genomic_DNA"/>
</dbReference>
<feature type="binding site" evidence="5">
    <location>
        <position position="271"/>
    </location>
    <ligand>
        <name>pyridoxal 5'-phosphate</name>
        <dbReference type="ChEBI" id="CHEBI:597326"/>
    </ligand>
</feature>
<comment type="subcellular location">
    <subcellularLocation>
        <location evidence="5">Cytoplasm</location>
    </subcellularLocation>
</comment>
<evidence type="ECO:0000313" key="6">
    <source>
        <dbReference type="EMBL" id="MCZ0866725.1"/>
    </source>
</evidence>
<evidence type="ECO:0000256" key="1">
    <source>
        <dbReference type="ARBA" id="ARBA00022576"/>
    </source>
</evidence>
<dbReference type="Gene3D" id="3.90.1150.10">
    <property type="entry name" value="Aspartate Aminotransferase, domain 1"/>
    <property type="match status" value="1"/>
</dbReference>
<evidence type="ECO:0000256" key="4">
    <source>
        <dbReference type="ARBA" id="ARBA00022898"/>
    </source>
</evidence>
<name>A0A9J6RRM6_9GAMM</name>
<feature type="binding site" evidence="5">
    <location>
        <position position="130"/>
    </location>
    <ligand>
        <name>N(2)-acetyl-L-ornithine</name>
        <dbReference type="ChEBI" id="CHEBI:57805"/>
    </ligand>
</feature>
<comment type="cofactor">
    <cofactor evidence="5">
        <name>pyridoxal 5'-phosphate</name>
        <dbReference type="ChEBI" id="CHEBI:597326"/>
    </cofactor>
    <text evidence="5">Binds 1 pyridoxal phosphate per subunit.</text>
</comment>
<comment type="miscellaneous">
    <text evidence="5">May also have succinyldiaminopimelate aminotransferase activity, thus carrying out the corresponding step in lysine biosynthesis.</text>
</comment>
<dbReference type="InterPro" id="IPR005814">
    <property type="entry name" value="Aminotrans_3"/>
</dbReference>
<protein>
    <recommendedName>
        <fullName evidence="5">Acetylornithine aminotransferase</fullName>
        <shortName evidence="5">ACOAT</shortName>
        <ecNumber evidence="5">2.6.1.11</ecNumber>
    </recommendedName>
</protein>
<dbReference type="HAMAP" id="MF_01107">
    <property type="entry name" value="ArgD_aminotrans_3"/>
    <property type="match status" value="1"/>
</dbReference>
<proteinExistence type="inferred from homology"/>
<dbReference type="PANTHER" id="PTHR11986:SF79">
    <property type="entry name" value="ACETYLORNITHINE AMINOTRANSFERASE, MITOCHONDRIAL"/>
    <property type="match status" value="1"/>
</dbReference>
<organism evidence="6 7">
    <name type="scientific">Dasania phycosphaerae</name>
    <dbReference type="NCBI Taxonomy" id="2950436"/>
    <lineage>
        <taxon>Bacteria</taxon>
        <taxon>Pseudomonadati</taxon>
        <taxon>Pseudomonadota</taxon>
        <taxon>Gammaproteobacteria</taxon>
        <taxon>Cellvibrionales</taxon>
        <taxon>Spongiibacteraceae</taxon>
        <taxon>Dasania</taxon>
    </lineage>
</organism>
<dbReference type="InterPro" id="IPR015421">
    <property type="entry name" value="PyrdxlP-dep_Trfase_major"/>
</dbReference>
<keyword evidence="1 5" id="KW-0032">Aminotransferase</keyword>
<dbReference type="Pfam" id="PF00202">
    <property type="entry name" value="Aminotran_3"/>
    <property type="match status" value="1"/>
</dbReference>
<dbReference type="NCBIfam" id="NF002325">
    <property type="entry name" value="PRK01278.1"/>
    <property type="match status" value="1"/>
</dbReference>
<keyword evidence="3 5" id="KW-0808">Transferase</keyword>
<dbReference type="Proteomes" id="UP001069090">
    <property type="component" value="Unassembled WGS sequence"/>
</dbReference>
<evidence type="ECO:0000256" key="5">
    <source>
        <dbReference type="HAMAP-Rule" id="MF_01107"/>
    </source>
</evidence>
<comment type="similarity">
    <text evidence="5">Belongs to the class-III pyridoxal-phosphate-dependent aminotransferase family. ArgD subfamily.</text>
</comment>
<evidence type="ECO:0000313" key="7">
    <source>
        <dbReference type="Proteomes" id="UP001069090"/>
    </source>
</evidence>
<dbReference type="RefSeq" id="WP_258332754.1">
    <property type="nucleotide sequence ID" value="NZ_JAPTGG010000015.1"/>
</dbReference>
<evidence type="ECO:0000256" key="3">
    <source>
        <dbReference type="ARBA" id="ARBA00022679"/>
    </source>
</evidence>
<comment type="subunit">
    <text evidence="5">Homodimer.</text>
</comment>
<dbReference type="InterPro" id="IPR004636">
    <property type="entry name" value="AcOrn/SuccOrn_fam"/>
</dbReference>
<accession>A0A9J6RRM6</accession>
<dbReference type="NCBIfam" id="TIGR00707">
    <property type="entry name" value="argD"/>
    <property type="match status" value="1"/>
</dbReference>
<keyword evidence="5" id="KW-0055">Arginine biosynthesis</keyword>
<dbReference type="SUPFAM" id="SSF53383">
    <property type="entry name" value="PLP-dependent transferases"/>
    <property type="match status" value="1"/>
</dbReference>
<dbReference type="Gene3D" id="3.40.640.10">
    <property type="entry name" value="Type I PLP-dependent aspartate aminotransferase-like (Major domain)"/>
    <property type="match status" value="1"/>
</dbReference>
<dbReference type="PROSITE" id="PS00600">
    <property type="entry name" value="AA_TRANSFER_CLASS_3"/>
    <property type="match status" value="1"/>
</dbReference>
<feature type="binding site" evidence="5">
    <location>
        <begin position="213"/>
        <end position="216"/>
    </location>
    <ligand>
        <name>pyridoxal 5'-phosphate</name>
        <dbReference type="ChEBI" id="CHEBI:597326"/>
    </ligand>
</feature>
<dbReference type="CDD" id="cd00610">
    <property type="entry name" value="OAT_like"/>
    <property type="match status" value="1"/>
</dbReference>
<dbReference type="AlphaFoldDB" id="A0A9J6RRM6"/>
<evidence type="ECO:0000256" key="2">
    <source>
        <dbReference type="ARBA" id="ARBA00022605"/>
    </source>
</evidence>
<dbReference type="InterPro" id="IPR015422">
    <property type="entry name" value="PyrdxlP-dep_Trfase_small"/>
</dbReference>
<keyword evidence="2 5" id="KW-0028">Amino-acid biosynthesis</keyword>
<dbReference type="PANTHER" id="PTHR11986">
    <property type="entry name" value="AMINOTRANSFERASE CLASS III"/>
    <property type="match status" value="1"/>
</dbReference>
<comment type="catalytic activity">
    <reaction evidence="5">
        <text>N(2)-acetyl-L-ornithine + 2-oxoglutarate = N-acetyl-L-glutamate 5-semialdehyde + L-glutamate</text>
        <dbReference type="Rhea" id="RHEA:18049"/>
        <dbReference type="ChEBI" id="CHEBI:16810"/>
        <dbReference type="ChEBI" id="CHEBI:29123"/>
        <dbReference type="ChEBI" id="CHEBI:29985"/>
        <dbReference type="ChEBI" id="CHEBI:57805"/>
        <dbReference type="EC" id="2.6.1.11"/>
    </reaction>
</comment>
<feature type="binding site" evidence="5">
    <location>
        <begin position="95"/>
        <end position="96"/>
    </location>
    <ligand>
        <name>pyridoxal 5'-phosphate</name>
        <dbReference type="ChEBI" id="CHEBI:597326"/>
    </ligand>
</feature>
<dbReference type="GO" id="GO:0005737">
    <property type="term" value="C:cytoplasm"/>
    <property type="evidence" value="ECO:0007669"/>
    <property type="project" value="UniProtKB-SubCell"/>
</dbReference>
<sequence>MTAIMNTYGRLPVTFSHGQGVFLYDADNKAYLDAISGIGVNALGHCHPAVSEAIKQQADTLMHTSNLYGIEKQQALAELLCQISGMDNVFFANSGAEANEAAIKIARLHGHQQGIESPQIIVMDNAFHGRTMATLTATGNPKVQEGFGPLLEGFIRVTYGDLAAIQAHASNHSVVAVLMEPIQGEGGLHVLADGYLAELRQLCDSNNWLMMLDEVQTGNGRTGRYFAYQHDAILPDVVTTAKGLGNGAPIGACLAQGKAAQVFGPGNHGSTYGGNPLCCAAALAVVNTIQSQQLCDNATAMGHYIRQGISQRLADSPLLKEVRGKGLMIGIELTSPCAELVHTARERGVLINVTAGSVLRLLPPLIISQAEADTIIDTVVACVNDFQPQNT</sequence>
<keyword evidence="7" id="KW-1185">Reference proteome</keyword>
<keyword evidence="4 5" id="KW-0663">Pyridoxal phosphate</keyword>
<reference evidence="6 7" key="1">
    <citation type="submission" date="2022-12" db="EMBL/GenBank/DDBJ databases">
        <title>Dasania phycosphaerae sp. nov., isolated from particulate material of the south coast of Korea.</title>
        <authorList>
            <person name="Jiang Y."/>
        </authorList>
    </citation>
    <scope>NUCLEOTIDE SEQUENCE [LARGE SCALE GENOMIC DNA]</scope>
    <source>
        <strain evidence="6 7">GY-19</strain>
    </source>
</reference>
<keyword evidence="5" id="KW-0963">Cytoplasm</keyword>